<dbReference type="GO" id="GO:0032259">
    <property type="term" value="P:methylation"/>
    <property type="evidence" value="ECO:0007669"/>
    <property type="project" value="UniProtKB-KW"/>
</dbReference>
<sequence>MPSFGSSLLVPSLPVGWGSTGAQTAYTRDASAYETRTSAFETYRRRLVDLLPLRRGDVVLDVGCGTGLCFERVRSRIGAEGVIVGVDASRDMLAVAADRVAERGWHNVILVQSPVEEAELPVIADHAMFCATHDVLQSGDALDNVVGHVRDGGTVAAAGGKWAAPWAVALNAGILALHAPYVRDFAGFDRPWAAHLAPRLNRLRVQEVAMGGGYLASGTVPPRAVPLVAGPIDRGDQESADDRADGTRG</sequence>
<evidence type="ECO:0000259" key="2">
    <source>
        <dbReference type="Pfam" id="PF13649"/>
    </source>
</evidence>
<name>A0ABU2ND61_9PSEU</name>
<evidence type="ECO:0000313" key="4">
    <source>
        <dbReference type="Proteomes" id="UP001183202"/>
    </source>
</evidence>
<gene>
    <name evidence="3" type="ORF">RM445_20380</name>
</gene>
<comment type="caution">
    <text evidence="3">The sequence shown here is derived from an EMBL/GenBank/DDBJ whole genome shotgun (WGS) entry which is preliminary data.</text>
</comment>
<dbReference type="InterPro" id="IPR041698">
    <property type="entry name" value="Methyltransf_25"/>
</dbReference>
<dbReference type="Gene3D" id="3.40.50.150">
    <property type="entry name" value="Vaccinia Virus protein VP39"/>
    <property type="match status" value="1"/>
</dbReference>
<keyword evidence="4" id="KW-1185">Reference proteome</keyword>
<dbReference type="SUPFAM" id="SSF53335">
    <property type="entry name" value="S-adenosyl-L-methionine-dependent methyltransferases"/>
    <property type="match status" value="1"/>
</dbReference>
<evidence type="ECO:0000256" key="1">
    <source>
        <dbReference type="SAM" id="MobiDB-lite"/>
    </source>
</evidence>
<dbReference type="Pfam" id="PF13649">
    <property type="entry name" value="Methyltransf_25"/>
    <property type="match status" value="1"/>
</dbReference>
<dbReference type="EMBL" id="JAVREJ010000015">
    <property type="protein sequence ID" value="MDT0351887.1"/>
    <property type="molecule type" value="Genomic_DNA"/>
</dbReference>
<evidence type="ECO:0000313" key="3">
    <source>
        <dbReference type="EMBL" id="MDT0351887.1"/>
    </source>
</evidence>
<protein>
    <submittedName>
        <fullName evidence="3">Methyltransferase domain-containing protein</fullName>
    </submittedName>
</protein>
<feature type="domain" description="Methyltransferase" evidence="2">
    <location>
        <begin position="59"/>
        <end position="153"/>
    </location>
</feature>
<feature type="region of interest" description="Disordered" evidence="1">
    <location>
        <begin position="228"/>
        <end position="249"/>
    </location>
</feature>
<dbReference type="CDD" id="cd02440">
    <property type="entry name" value="AdoMet_MTases"/>
    <property type="match status" value="1"/>
</dbReference>
<dbReference type="InterPro" id="IPR029063">
    <property type="entry name" value="SAM-dependent_MTases_sf"/>
</dbReference>
<proteinExistence type="predicted"/>
<dbReference type="GO" id="GO:0008168">
    <property type="term" value="F:methyltransferase activity"/>
    <property type="evidence" value="ECO:0007669"/>
    <property type="project" value="UniProtKB-KW"/>
</dbReference>
<feature type="compositionally biased region" description="Basic and acidic residues" evidence="1">
    <location>
        <begin position="233"/>
        <end position="249"/>
    </location>
</feature>
<organism evidence="3 4">
    <name type="scientific">Pseudonocardia charpentierae</name>
    <dbReference type="NCBI Taxonomy" id="3075545"/>
    <lineage>
        <taxon>Bacteria</taxon>
        <taxon>Bacillati</taxon>
        <taxon>Actinomycetota</taxon>
        <taxon>Actinomycetes</taxon>
        <taxon>Pseudonocardiales</taxon>
        <taxon>Pseudonocardiaceae</taxon>
        <taxon>Pseudonocardia</taxon>
    </lineage>
</organism>
<reference evidence="4" key="1">
    <citation type="submission" date="2023-07" db="EMBL/GenBank/DDBJ databases">
        <title>30 novel species of actinomycetes from the DSMZ collection.</title>
        <authorList>
            <person name="Nouioui I."/>
        </authorList>
    </citation>
    <scope>NUCLEOTIDE SEQUENCE [LARGE SCALE GENOMIC DNA]</scope>
    <source>
        <strain evidence="4">DSM 45834</strain>
    </source>
</reference>
<keyword evidence="3" id="KW-0808">Transferase</keyword>
<dbReference type="Proteomes" id="UP001183202">
    <property type="component" value="Unassembled WGS sequence"/>
</dbReference>
<accession>A0ABU2ND61</accession>
<keyword evidence="3" id="KW-0489">Methyltransferase</keyword>
<dbReference type="RefSeq" id="WP_311558377.1">
    <property type="nucleotide sequence ID" value="NZ_JAVREJ010000015.1"/>
</dbReference>